<dbReference type="PANTHER" id="PTHR32024">
    <property type="entry name" value="TRK SYSTEM POTASSIUM UPTAKE PROTEIN TRKG-RELATED"/>
    <property type="match status" value="1"/>
</dbReference>
<dbReference type="Pfam" id="PF02386">
    <property type="entry name" value="TrkH"/>
    <property type="match status" value="1"/>
</dbReference>
<keyword evidence="7 11" id="KW-1133">Transmembrane helix</keyword>
<feature type="region of interest" description="Disordered" evidence="10">
    <location>
        <begin position="1"/>
        <end position="26"/>
    </location>
</feature>
<feature type="transmembrane region" description="Helical" evidence="11">
    <location>
        <begin position="387"/>
        <end position="408"/>
    </location>
</feature>
<evidence type="ECO:0000256" key="9">
    <source>
        <dbReference type="ARBA" id="ARBA00023136"/>
    </source>
</evidence>
<gene>
    <name evidence="12" type="ORF">ACFFLM_16555</name>
</gene>
<feature type="transmembrane region" description="Helical" evidence="11">
    <location>
        <begin position="446"/>
        <end position="466"/>
    </location>
</feature>
<dbReference type="NCBIfam" id="TIGR00933">
    <property type="entry name" value="2a38"/>
    <property type="match status" value="1"/>
</dbReference>
<dbReference type="Proteomes" id="UP001589733">
    <property type="component" value="Unassembled WGS sequence"/>
</dbReference>
<dbReference type="InterPro" id="IPR003445">
    <property type="entry name" value="Cat_transpt"/>
</dbReference>
<dbReference type="RefSeq" id="WP_380012672.1">
    <property type="nucleotide sequence ID" value="NZ_JBHLYR010000051.1"/>
</dbReference>
<feature type="transmembrane region" description="Helical" evidence="11">
    <location>
        <begin position="226"/>
        <end position="246"/>
    </location>
</feature>
<feature type="transmembrane region" description="Helical" evidence="11">
    <location>
        <begin position="111"/>
        <end position="136"/>
    </location>
</feature>
<comment type="subcellular location">
    <subcellularLocation>
        <location evidence="1">Cell membrane</location>
        <topology evidence="1">Multi-pass membrane protein</topology>
    </subcellularLocation>
</comment>
<accession>A0ABV6B1E9</accession>
<evidence type="ECO:0000256" key="10">
    <source>
        <dbReference type="SAM" id="MobiDB-lite"/>
    </source>
</evidence>
<keyword evidence="5 11" id="KW-0812">Transmembrane</keyword>
<evidence type="ECO:0000256" key="1">
    <source>
        <dbReference type="ARBA" id="ARBA00004651"/>
    </source>
</evidence>
<keyword evidence="6" id="KW-0630">Potassium</keyword>
<evidence type="ECO:0000256" key="7">
    <source>
        <dbReference type="ARBA" id="ARBA00022989"/>
    </source>
</evidence>
<feature type="transmembrane region" description="Helical" evidence="11">
    <location>
        <begin position="266"/>
        <end position="285"/>
    </location>
</feature>
<evidence type="ECO:0000256" key="6">
    <source>
        <dbReference type="ARBA" id="ARBA00022958"/>
    </source>
</evidence>
<organism evidence="12 13">
    <name type="scientific">Deinococcus oregonensis</name>
    <dbReference type="NCBI Taxonomy" id="1805970"/>
    <lineage>
        <taxon>Bacteria</taxon>
        <taxon>Thermotogati</taxon>
        <taxon>Deinococcota</taxon>
        <taxon>Deinococci</taxon>
        <taxon>Deinococcales</taxon>
        <taxon>Deinococcaceae</taxon>
        <taxon>Deinococcus</taxon>
    </lineage>
</organism>
<keyword evidence="13" id="KW-1185">Reference proteome</keyword>
<keyword evidence="8" id="KW-0406">Ion transport</keyword>
<keyword evidence="3" id="KW-1003">Cell membrane</keyword>
<evidence type="ECO:0000313" key="12">
    <source>
        <dbReference type="EMBL" id="MFB9993574.1"/>
    </source>
</evidence>
<sequence>MTRPPRSDPNATRLPEGFRAGSSLGNSGLGGATPGGIKKPLLSRVSPPQLIALSFALAILVGGCLLALPIMHSPGRNINFLQALFTATSALCVTGLNVIDPSKDFNRLGQVVIMLLIQVGGLGIITFGTVFALLVGRRVNFSERIRLAQQVSAFDVGGVVKLIRNIFLFTFLIELLGAVVMAFRFIPLEGWGRGLFYAVFHSVSAFNNAGFALYSDNLMGFVGDPLVSMTIALLIILGGMGFLVQLNVVAHLVNPRRNRMLVHSKLVLTMMGVLLAVGTLTYLLLEWSNPKTLAPLGFGDKLLAAFFQSVTTRTAGFNTLDYGGMNYATLFITIILMFIGANPGSTGGGIKTSTFYVMMASAWSMVRGRGEVNLFRRRIDQDTVIRAMTVGLISIGLVNGMFVLLLIFNTNPQVTFVQMFFETVSAFGTVGLSMNATPILAPDQHVILILLMYLGRIGPLTFAVAFNSRSSADLVKYPPEKDIIIG</sequence>
<evidence type="ECO:0000256" key="5">
    <source>
        <dbReference type="ARBA" id="ARBA00022692"/>
    </source>
</evidence>
<keyword evidence="9 11" id="KW-0472">Membrane</keyword>
<dbReference type="InterPro" id="IPR004772">
    <property type="entry name" value="TrkH"/>
</dbReference>
<dbReference type="PANTHER" id="PTHR32024:SF1">
    <property type="entry name" value="KTR SYSTEM POTASSIUM UPTAKE PROTEIN B"/>
    <property type="match status" value="1"/>
</dbReference>
<evidence type="ECO:0000256" key="3">
    <source>
        <dbReference type="ARBA" id="ARBA00022475"/>
    </source>
</evidence>
<evidence type="ECO:0000256" key="8">
    <source>
        <dbReference type="ARBA" id="ARBA00023065"/>
    </source>
</evidence>
<feature type="transmembrane region" description="Helical" evidence="11">
    <location>
        <begin position="166"/>
        <end position="188"/>
    </location>
</feature>
<comment type="caution">
    <text evidence="12">The sequence shown here is derived from an EMBL/GenBank/DDBJ whole genome shotgun (WGS) entry which is preliminary data.</text>
</comment>
<evidence type="ECO:0000256" key="2">
    <source>
        <dbReference type="ARBA" id="ARBA00022448"/>
    </source>
</evidence>
<proteinExistence type="predicted"/>
<feature type="transmembrane region" description="Helical" evidence="11">
    <location>
        <begin position="80"/>
        <end position="99"/>
    </location>
</feature>
<evidence type="ECO:0000256" key="4">
    <source>
        <dbReference type="ARBA" id="ARBA00022538"/>
    </source>
</evidence>
<keyword evidence="4" id="KW-0633">Potassium transport</keyword>
<feature type="transmembrane region" description="Helical" evidence="11">
    <location>
        <begin position="322"/>
        <end position="341"/>
    </location>
</feature>
<dbReference type="EMBL" id="JBHLYR010000051">
    <property type="protein sequence ID" value="MFB9993574.1"/>
    <property type="molecule type" value="Genomic_DNA"/>
</dbReference>
<feature type="transmembrane region" description="Helical" evidence="11">
    <location>
        <begin position="50"/>
        <end position="68"/>
    </location>
</feature>
<keyword evidence="2" id="KW-0813">Transport</keyword>
<evidence type="ECO:0000313" key="13">
    <source>
        <dbReference type="Proteomes" id="UP001589733"/>
    </source>
</evidence>
<reference evidence="12 13" key="1">
    <citation type="submission" date="2024-09" db="EMBL/GenBank/DDBJ databases">
        <authorList>
            <person name="Sun Q."/>
            <person name="Mori K."/>
        </authorList>
    </citation>
    <scope>NUCLEOTIDE SEQUENCE [LARGE SCALE GENOMIC DNA]</scope>
    <source>
        <strain evidence="12 13">JCM 13503</strain>
    </source>
</reference>
<evidence type="ECO:0000256" key="11">
    <source>
        <dbReference type="SAM" id="Phobius"/>
    </source>
</evidence>
<protein>
    <submittedName>
        <fullName evidence="12">TrkH family potassium uptake protein</fullName>
    </submittedName>
</protein>
<name>A0ABV6B1E9_9DEIO</name>